<dbReference type="PANTHER" id="PTHR43002">
    <property type="entry name" value="GLYCOGEN DEBRANCHING ENZYME"/>
    <property type="match status" value="1"/>
</dbReference>
<dbReference type="AlphaFoldDB" id="A0A9D2SE54"/>
<comment type="similarity">
    <text evidence="1">Belongs to the glycosyl hydrolase 13 family.</text>
</comment>
<evidence type="ECO:0000256" key="2">
    <source>
        <dbReference type="SAM" id="MobiDB-lite"/>
    </source>
</evidence>
<dbReference type="SMART" id="SM00642">
    <property type="entry name" value="Aamy"/>
    <property type="match status" value="1"/>
</dbReference>
<feature type="region of interest" description="Disordered" evidence="2">
    <location>
        <begin position="188"/>
        <end position="209"/>
    </location>
</feature>
<dbReference type="SUPFAM" id="SSF81296">
    <property type="entry name" value="E set domains"/>
    <property type="match status" value="1"/>
</dbReference>
<protein>
    <recommendedName>
        <fullName evidence="3">Glycosyl hydrolase family 13 catalytic domain-containing protein</fullName>
    </recommendedName>
</protein>
<dbReference type="InterPro" id="IPR013783">
    <property type="entry name" value="Ig-like_fold"/>
</dbReference>
<dbReference type="InterPro" id="IPR006047">
    <property type="entry name" value="GH13_cat_dom"/>
</dbReference>
<evidence type="ECO:0000259" key="3">
    <source>
        <dbReference type="SMART" id="SM00642"/>
    </source>
</evidence>
<accession>A0A9D2SE54</accession>
<reference evidence="4" key="1">
    <citation type="journal article" date="2021" name="PeerJ">
        <title>Extensive microbial diversity within the chicken gut microbiome revealed by metagenomics and culture.</title>
        <authorList>
            <person name="Gilroy R."/>
            <person name="Ravi A."/>
            <person name="Getino M."/>
            <person name="Pursley I."/>
            <person name="Horton D.L."/>
            <person name="Alikhan N.F."/>
            <person name="Baker D."/>
            <person name="Gharbi K."/>
            <person name="Hall N."/>
            <person name="Watson M."/>
            <person name="Adriaenssens E.M."/>
            <person name="Foster-Nyarko E."/>
            <person name="Jarju S."/>
            <person name="Secka A."/>
            <person name="Antonio M."/>
            <person name="Oren A."/>
            <person name="Chaudhuri R.R."/>
            <person name="La Ragione R."/>
            <person name="Hildebrand F."/>
            <person name="Pallen M.J."/>
        </authorList>
    </citation>
    <scope>NUCLEOTIDE SEQUENCE</scope>
    <source>
        <strain evidence="4">USAMLcec3-2134</strain>
    </source>
</reference>
<comment type="caution">
    <text evidence="4">The sequence shown here is derived from an EMBL/GenBank/DDBJ whole genome shotgun (WGS) entry which is preliminary data.</text>
</comment>
<evidence type="ECO:0000313" key="4">
    <source>
        <dbReference type="EMBL" id="HJB91297.1"/>
    </source>
</evidence>
<dbReference type="Gene3D" id="3.20.20.80">
    <property type="entry name" value="Glycosidases"/>
    <property type="match status" value="2"/>
</dbReference>
<feature type="domain" description="Glycosyl hydrolase family 13 catalytic" evidence="3">
    <location>
        <begin position="137"/>
        <end position="494"/>
    </location>
</feature>
<organism evidence="4 5">
    <name type="scientific">Candidatus Eisenbergiella merdigallinarum</name>
    <dbReference type="NCBI Taxonomy" id="2838552"/>
    <lineage>
        <taxon>Bacteria</taxon>
        <taxon>Bacillati</taxon>
        <taxon>Bacillota</taxon>
        <taxon>Clostridia</taxon>
        <taxon>Lachnospirales</taxon>
        <taxon>Lachnospiraceae</taxon>
        <taxon>Eisenbergiella</taxon>
    </lineage>
</organism>
<feature type="compositionally biased region" description="Basic and acidic residues" evidence="2">
    <location>
        <begin position="188"/>
        <end position="205"/>
    </location>
</feature>
<evidence type="ECO:0000313" key="5">
    <source>
        <dbReference type="Proteomes" id="UP000886883"/>
    </source>
</evidence>
<dbReference type="Gene3D" id="2.60.40.1180">
    <property type="entry name" value="Golgi alpha-mannosidase II"/>
    <property type="match status" value="1"/>
</dbReference>
<proteinExistence type="inferred from homology"/>
<dbReference type="InterPro" id="IPR017853">
    <property type="entry name" value="GH"/>
</dbReference>
<dbReference type="Gene3D" id="2.60.40.10">
    <property type="entry name" value="Immunoglobulins"/>
    <property type="match status" value="1"/>
</dbReference>
<gene>
    <name evidence="4" type="ORF">H9763_07505</name>
</gene>
<dbReference type="SUPFAM" id="SSF51011">
    <property type="entry name" value="Glycosyl hydrolase domain"/>
    <property type="match status" value="1"/>
</dbReference>
<dbReference type="SUPFAM" id="SSF51445">
    <property type="entry name" value="(Trans)glycosidases"/>
    <property type="match status" value="1"/>
</dbReference>
<evidence type="ECO:0000256" key="1">
    <source>
        <dbReference type="ARBA" id="ARBA00008061"/>
    </source>
</evidence>
<dbReference type="EMBL" id="DWXE01000026">
    <property type="protein sequence ID" value="HJB91297.1"/>
    <property type="molecule type" value="Genomic_DNA"/>
</dbReference>
<dbReference type="GO" id="GO:0005975">
    <property type="term" value="P:carbohydrate metabolic process"/>
    <property type="evidence" value="ECO:0007669"/>
    <property type="project" value="InterPro"/>
</dbReference>
<dbReference type="InterPro" id="IPR014756">
    <property type="entry name" value="Ig_E-set"/>
</dbReference>
<dbReference type="Proteomes" id="UP000886883">
    <property type="component" value="Unassembled WGS sequence"/>
</dbReference>
<reference evidence="4" key="2">
    <citation type="submission" date="2021-04" db="EMBL/GenBank/DDBJ databases">
        <authorList>
            <person name="Gilroy R."/>
        </authorList>
    </citation>
    <scope>NUCLEOTIDE SEQUENCE</scope>
    <source>
        <strain evidence="4">USAMLcec3-2134</strain>
    </source>
</reference>
<name>A0A9D2SE54_9FIRM</name>
<sequence length="633" mass="72676">MKQKITVSEGRPYPLGMTVTQQGEINLAAVLHGREDCGVILYPRKGGSRIRLPFRSGNRVGNVRCMKICGLRAQDYDYNFYVGDEVVTDPYARQILGNERWGKTVDPQLRGRDDSFAFDWGGDASPMTPLHDSILYLVHVRGFTRHPSSGVRSRGTFAGIAEKIPYLRSLGITALELMPAYEFVELERRKETRPGSRENAPRPAEDLPQENPRINYWGYKEGFYFAPKASYSSSEDPVTEFKGMVKRLHESGIEVIMQFYFPKEVKEGFILEVLRHWVYEYHIDGIHLLGERIPTALLATDPMLANTKLFYYQFPCEEIYGSREVPDYRNLACYREDFLYDMRRFLKGDEDMLGRALFHLKENPAQTGVVNFIAGYEGFSLADMVSYENRHNGANGEDNRDGRDYEASWNCGVEGKTRRRQICDLRRKQMRNAVALLFFAQGTPMLVSGDEFGQSREGNNNPYCQDNAISWLNWDLTEKNGDFLDFVRAAVRLRREHPVLHLPGEMTMLDYIACGYPDLSYHGREAWRLSVERTSREAGLMYCGSYARIGKKREDDFFYIAYNMHWEEKELALPDLPEGMRWEKVLDTRDGSVVSDGQEIKRSVRVSGRSIQVLQSFGKPVKEGKRVEGATAF</sequence>
<dbReference type="InterPro" id="IPR013780">
    <property type="entry name" value="Glyco_hydro_b"/>
</dbReference>